<accession>A0A2M8PEW6</accession>
<gene>
    <name evidence="1" type="ORF">CUN49_07425</name>
</gene>
<feature type="non-terminal residue" evidence="1">
    <location>
        <position position="117"/>
    </location>
</feature>
<evidence type="ECO:0000313" key="2">
    <source>
        <dbReference type="Proteomes" id="UP000229681"/>
    </source>
</evidence>
<dbReference type="SUPFAM" id="SSF81606">
    <property type="entry name" value="PP2C-like"/>
    <property type="match status" value="1"/>
</dbReference>
<dbReference type="Gene3D" id="3.60.40.10">
    <property type="entry name" value="PPM-type phosphatase domain"/>
    <property type="match status" value="1"/>
</dbReference>
<protein>
    <recommendedName>
        <fullName evidence="3">Serine/threonine-protein phosphatase</fullName>
    </recommendedName>
</protein>
<evidence type="ECO:0000313" key="1">
    <source>
        <dbReference type="EMBL" id="PJF36041.1"/>
    </source>
</evidence>
<dbReference type="InterPro" id="IPR036457">
    <property type="entry name" value="PPM-type-like_dom_sf"/>
</dbReference>
<sequence>MAENFLDALDLAELTDRGIKRSKNEDACRMLVPPAGTPERSAGALWIVADGMGGLGGGDHASKAAIDELVRAYYGQSKYVGNVVSRLEVALEAANRFVREQSAQVGLSRIGSTAAGV</sequence>
<comment type="caution">
    <text evidence="1">The sequence shown here is derived from an EMBL/GenBank/DDBJ whole genome shotgun (WGS) entry which is preliminary data.</text>
</comment>
<organism evidence="1 2">
    <name type="scientific">Candidatus Thermofonsia Clade 1 bacterium</name>
    <dbReference type="NCBI Taxonomy" id="2364210"/>
    <lineage>
        <taxon>Bacteria</taxon>
        <taxon>Bacillati</taxon>
        <taxon>Chloroflexota</taxon>
        <taxon>Candidatus Thermofontia</taxon>
        <taxon>Candidatus Thermofonsia Clade 1</taxon>
    </lineage>
</organism>
<reference evidence="1 2" key="1">
    <citation type="submission" date="2017-11" db="EMBL/GenBank/DDBJ databases">
        <title>Evolution of Phototrophy in the Chloroflexi Phylum Driven by Horizontal Gene Transfer.</title>
        <authorList>
            <person name="Ward L.M."/>
            <person name="Hemp J."/>
            <person name="Shih P.M."/>
            <person name="Mcglynn S.E."/>
            <person name="Fischer W."/>
        </authorList>
    </citation>
    <scope>NUCLEOTIDE SEQUENCE [LARGE SCALE GENOMIC DNA]</scope>
    <source>
        <strain evidence="1">JP3_13</strain>
    </source>
</reference>
<evidence type="ECO:0008006" key="3">
    <source>
        <dbReference type="Google" id="ProtNLM"/>
    </source>
</evidence>
<dbReference type="AlphaFoldDB" id="A0A2M8PEW6"/>
<name>A0A2M8PEW6_9CHLR</name>
<proteinExistence type="predicted"/>
<dbReference type="EMBL" id="PGTM01000084">
    <property type="protein sequence ID" value="PJF36041.1"/>
    <property type="molecule type" value="Genomic_DNA"/>
</dbReference>
<dbReference type="Proteomes" id="UP000229681">
    <property type="component" value="Unassembled WGS sequence"/>
</dbReference>